<dbReference type="GO" id="GO:0000976">
    <property type="term" value="F:transcription cis-regulatory region binding"/>
    <property type="evidence" value="ECO:0007669"/>
    <property type="project" value="TreeGrafter"/>
</dbReference>
<dbReference type="SUPFAM" id="SSF53822">
    <property type="entry name" value="Periplasmic binding protein-like I"/>
    <property type="match status" value="1"/>
</dbReference>
<gene>
    <name evidence="6" type="ORF">FB463_002316</name>
    <name evidence="5" type="ORF">FFA01_09510</name>
</gene>
<name>A0A7W3PJ49_9MICO</name>
<dbReference type="EMBL" id="BJUV01000007">
    <property type="protein sequence ID" value="GEK82642.1"/>
    <property type="molecule type" value="Genomic_DNA"/>
</dbReference>
<dbReference type="PANTHER" id="PTHR30146">
    <property type="entry name" value="LACI-RELATED TRANSCRIPTIONAL REPRESSOR"/>
    <property type="match status" value="1"/>
</dbReference>
<dbReference type="CDD" id="cd06267">
    <property type="entry name" value="PBP1_LacI_sugar_binding-like"/>
    <property type="match status" value="1"/>
</dbReference>
<evidence type="ECO:0000256" key="3">
    <source>
        <dbReference type="ARBA" id="ARBA00023163"/>
    </source>
</evidence>
<dbReference type="CDD" id="cd01392">
    <property type="entry name" value="HTH_LacI"/>
    <property type="match status" value="1"/>
</dbReference>
<keyword evidence="2" id="KW-0238">DNA-binding</keyword>
<proteinExistence type="predicted"/>
<dbReference type="InterPro" id="IPR000843">
    <property type="entry name" value="HTH_LacI"/>
</dbReference>
<dbReference type="PROSITE" id="PS50932">
    <property type="entry name" value="HTH_LACI_2"/>
    <property type="match status" value="1"/>
</dbReference>
<feature type="domain" description="HTH lacI-type" evidence="4">
    <location>
        <begin position="5"/>
        <end position="59"/>
    </location>
</feature>
<dbReference type="Pfam" id="PF13377">
    <property type="entry name" value="Peripla_BP_3"/>
    <property type="match status" value="1"/>
</dbReference>
<dbReference type="OrthoDB" id="4268837at2"/>
<dbReference type="Proteomes" id="UP000321154">
    <property type="component" value="Unassembled WGS sequence"/>
</dbReference>
<dbReference type="EMBL" id="JACGWW010000003">
    <property type="protein sequence ID" value="MBA8814050.1"/>
    <property type="molecule type" value="Genomic_DNA"/>
</dbReference>
<dbReference type="InterPro" id="IPR010982">
    <property type="entry name" value="Lambda_DNA-bd_dom_sf"/>
</dbReference>
<dbReference type="SMART" id="SM00354">
    <property type="entry name" value="HTH_LACI"/>
    <property type="match status" value="1"/>
</dbReference>
<reference evidence="6 8" key="2">
    <citation type="submission" date="2020-07" db="EMBL/GenBank/DDBJ databases">
        <title>Sequencing the genomes of 1000 actinobacteria strains.</title>
        <authorList>
            <person name="Klenk H.-P."/>
        </authorList>
    </citation>
    <scope>NUCLEOTIDE SEQUENCE [LARGE SCALE GENOMIC DNA]</scope>
    <source>
        <strain evidence="6 8">DSM 10309</strain>
    </source>
</reference>
<dbReference type="Gene3D" id="1.10.260.40">
    <property type="entry name" value="lambda repressor-like DNA-binding domains"/>
    <property type="match status" value="1"/>
</dbReference>
<dbReference type="PROSITE" id="PS00356">
    <property type="entry name" value="HTH_LACI_1"/>
    <property type="match status" value="1"/>
</dbReference>
<evidence type="ECO:0000259" key="4">
    <source>
        <dbReference type="PROSITE" id="PS50932"/>
    </source>
</evidence>
<organism evidence="6 8">
    <name type="scientific">Frigoribacterium faeni</name>
    <dbReference type="NCBI Taxonomy" id="145483"/>
    <lineage>
        <taxon>Bacteria</taxon>
        <taxon>Bacillati</taxon>
        <taxon>Actinomycetota</taxon>
        <taxon>Actinomycetes</taxon>
        <taxon>Micrococcales</taxon>
        <taxon>Microbacteriaceae</taxon>
        <taxon>Frigoribacterium</taxon>
    </lineage>
</organism>
<dbReference type="InterPro" id="IPR028082">
    <property type="entry name" value="Peripla_BP_I"/>
</dbReference>
<accession>A0A7W3PJ49</accession>
<keyword evidence="3" id="KW-0804">Transcription</keyword>
<keyword evidence="7" id="KW-1185">Reference proteome</keyword>
<protein>
    <submittedName>
        <fullName evidence="6">LacI family transcriptional regulator</fullName>
    </submittedName>
</protein>
<dbReference type="GO" id="GO:0003700">
    <property type="term" value="F:DNA-binding transcription factor activity"/>
    <property type="evidence" value="ECO:0007669"/>
    <property type="project" value="TreeGrafter"/>
</dbReference>
<dbReference type="Gene3D" id="3.40.50.2300">
    <property type="match status" value="2"/>
</dbReference>
<reference evidence="5 7" key="1">
    <citation type="submission" date="2019-07" db="EMBL/GenBank/DDBJ databases">
        <title>Whole genome shotgun sequence of Frigoribacterium faeni NBRC 103066.</title>
        <authorList>
            <person name="Hosoyama A."/>
            <person name="Uohara A."/>
            <person name="Ohji S."/>
            <person name="Ichikawa N."/>
        </authorList>
    </citation>
    <scope>NUCLEOTIDE SEQUENCE [LARGE SCALE GENOMIC DNA]</scope>
    <source>
        <strain evidence="5 7">NBRC 103066</strain>
    </source>
</reference>
<dbReference type="RefSeq" id="WP_146853523.1">
    <property type="nucleotide sequence ID" value="NZ_BAAAHR010000006.1"/>
</dbReference>
<evidence type="ECO:0000313" key="6">
    <source>
        <dbReference type="EMBL" id="MBA8814050.1"/>
    </source>
</evidence>
<dbReference type="InterPro" id="IPR046335">
    <property type="entry name" value="LacI/GalR-like_sensor"/>
</dbReference>
<evidence type="ECO:0000256" key="1">
    <source>
        <dbReference type="ARBA" id="ARBA00023015"/>
    </source>
</evidence>
<dbReference type="Pfam" id="PF00356">
    <property type="entry name" value="LacI"/>
    <property type="match status" value="1"/>
</dbReference>
<evidence type="ECO:0000256" key="2">
    <source>
        <dbReference type="ARBA" id="ARBA00023125"/>
    </source>
</evidence>
<sequence>MTKAPTVYDVAAHAGVSIATVSRVLRRPDDVRPETRTRVLGSVRALGYVPSGAARGLAGRRHGVLGLFLPGHDAIDEPEPDWASLTDSSRIPLIDDRLGDDRLGAGEEARIDSPSALTTARHWSNPANLYFDEVLRGAEVESWRRGFALMVAAGRGSSREVILNDIAGRVDGLAVLAQTVPADLLAHVSRRIPVVVLADSRPGDELDHVSVDNTAGMRALTSFVLEEHGATDLVYVAGPSDSPDEADRHRGFDEAVATGAADGSGAAVRVRVERGEFSRVGGRRAAEALLVSGERLPDAVVCANDQSALGVLDVFARAGVDVPDRVLVTGFDGIEAGRFSAPRLTTVRQPMGELGRVAVRSVVSRLTDPGLPPQRVTLPVEVLLRESCPAR</sequence>
<keyword evidence="1" id="KW-0805">Transcription regulation</keyword>
<comment type="caution">
    <text evidence="6">The sequence shown here is derived from an EMBL/GenBank/DDBJ whole genome shotgun (WGS) entry which is preliminary data.</text>
</comment>
<evidence type="ECO:0000313" key="7">
    <source>
        <dbReference type="Proteomes" id="UP000321154"/>
    </source>
</evidence>
<dbReference type="SUPFAM" id="SSF47413">
    <property type="entry name" value="lambda repressor-like DNA-binding domains"/>
    <property type="match status" value="1"/>
</dbReference>
<dbReference type="AlphaFoldDB" id="A0A7W3PJ49"/>
<evidence type="ECO:0000313" key="8">
    <source>
        <dbReference type="Proteomes" id="UP000522688"/>
    </source>
</evidence>
<dbReference type="Proteomes" id="UP000522688">
    <property type="component" value="Unassembled WGS sequence"/>
</dbReference>
<evidence type="ECO:0000313" key="5">
    <source>
        <dbReference type="EMBL" id="GEK82642.1"/>
    </source>
</evidence>
<dbReference type="PANTHER" id="PTHR30146:SF109">
    <property type="entry name" value="HTH-TYPE TRANSCRIPTIONAL REGULATOR GALS"/>
    <property type="match status" value="1"/>
</dbReference>